<dbReference type="EMBL" id="JAZHXI010000010">
    <property type="protein sequence ID" value="KAL2067515.1"/>
    <property type="molecule type" value="Genomic_DNA"/>
</dbReference>
<dbReference type="Proteomes" id="UP001595075">
    <property type="component" value="Unassembled WGS sequence"/>
</dbReference>
<sequence length="170" mass="18709">MVIVKAAKAAGGVFWHKRKPSNVTWPVCHISDNSMLYIRILYNILEGEHLHYGKNGYYMASSGRVTWLDLFSAMAKALAKRKLIPSEEPASARNADLEKMAVGIGCLKEVVVAHLSGSCKLMPEHGAHIGWKARYPAKHILESADDEVELILGNLTSCEGTKTEDGNCEE</sequence>
<accession>A0ABR4CC67</accession>
<evidence type="ECO:0000313" key="1">
    <source>
        <dbReference type="EMBL" id="KAL2067515.1"/>
    </source>
</evidence>
<reference evidence="1 2" key="1">
    <citation type="journal article" date="2024" name="Commun. Biol.">
        <title>Comparative genomic analysis of thermophilic fungi reveals convergent evolutionary adaptations and gene losses.</title>
        <authorList>
            <person name="Steindorff A.S."/>
            <person name="Aguilar-Pontes M.V."/>
            <person name="Robinson A.J."/>
            <person name="Andreopoulos B."/>
            <person name="LaButti K."/>
            <person name="Kuo A."/>
            <person name="Mondo S."/>
            <person name="Riley R."/>
            <person name="Otillar R."/>
            <person name="Haridas S."/>
            <person name="Lipzen A."/>
            <person name="Grimwood J."/>
            <person name="Schmutz J."/>
            <person name="Clum A."/>
            <person name="Reid I.D."/>
            <person name="Moisan M.C."/>
            <person name="Butler G."/>
            <person name="Nguyen T.T.M."/>
            <person name="Dewar K."/>
            <person name="Conant G."/>
            <person name="Drula E."/>
            <person name="Henrissat B."/>
            <person name="Hansel C."/>
            <person name="Singer S."/>
            <person name="Hutchinson M.I."/>
            <person name="de Vries R.P."/>
            <person name="Natvig D.O."/>
            <person name="Powell A.J."/>
            <person name="Tsang A."/>
            <person name="Grigoriev I.V."/>
        </authorList>
    </citation>
    <scope>NUCLEOTIDE SEQUENCE [LARGE SCALE GENOMIC DNA]</scope>
    <source>
        <strain evidence="1 2">CBS 494.80</strain>
    </source>
</reference>
<proteinExistence type="predicted"/>
<comment type="caution">
    <text evidence="1">The sequence shown here is derived from an EMBL/GenBank/DDBJ whole genome shotgun (WGS) entry which is preliminary data.</text>
</comment>
<organism evidence="1 2">
    <name type="scientific">Oculimacula yallundae</name>
    <dbReference type="NCBI Taxonomy" id="86028"/>
    <lineage>
        <taxon>Eukaryota</taxon>
        <taxon>Fungi</taxon>
        <taxon>Dikarya</taxon>
        <taxon>Ascomycota</taxon>
        <taxon>Pezizomycotina</taxon>
        <taxon>Leotiomycetes</taxon>
        <taxon>Helotiales</taxon>
        <taxon>Ploettnerulaceae</taxon>
        <taxon>Oculimacula</taxon>
    </lineage>
</organism>
<name>A0ABR4CC67_9HELO</name>
<gene>
    <name evidence="1" type="ORF">VTL71DRAFT_1940</name>
</gene>
<protein>
    <submittedName>
        <fullName evidence="1">Uncharacterized protein</fullName>
    </submittedName>
</protein>
<keyword evidence="2" id="KW-1185">Reference proteome</keyword>
<evidence type="ECO:0000313" key="2">
    <source>
        <dbReference type="Proteomes" id="UP001595075"/>
    </source>
</evidence>